<organism evidence="4 5">
    <name type="scientific">Sediminicola luteus</name>
    <dbReference type="NCBI Taxonomy" id="319238"/>
    <lineage>
        <taxon>Bacteria</taxon>
        <taxon>Pseudomonadati</taxon>
        <taxon>Bacteroidota</taxon>
        <taxon>Flavobacteriia</taxon>
        <taxon>Flavobacteriales</taxon>
        <taxon>Flavobacteriaceae</taxon>
        <taxon>Sediminicola</taxon>
    </lineage>
</organism>
<dbReference type="PROSITE" id="PS51257">
    <property type="entry name" value="PROKAR_LIPOPROTEIN"/>
    <property type="match status" value="1"/>
</dbReference>
<sequence>MTAIVRVLIAIALALAASSCAFDMNFGNGERGNGNVVSETRSVYEDFTVVSAAEGLDVFVSQGKESSIKVEADDNIIDLIRTDISNGKLRVHAERNIGRATKKIYVTLPEITGLESSSGADLVSENTLEVDKVNLSASSGSDLRVDVMADEIHADSSSGADIRISGKTQLLDAESSSGSDIKAMGLEAKVCHADASSGADISVNVSDELIAEATSGADIRYSGEPSVQKNKSASGSVRKN</sequence>
<dbReference type="Pfam" id="PF10988">
    <property type="entry name" value="DUF2807"/>
    <property type="match status" value="1"/>
</dbReference>
<evidence type="ECO:0000313" key="5">
    <source>
        <dbReference type="Proteomes" id="UP000219559"/>
    </source>
</evidence>
<comment type="caution">
    <text evidence="4">The sequence shown here is derived from an EMBL/GenBank/DDBJ whole genome shotgun (WGS) entry which is preliminary data.</text>
</comment>
<name>A0A2A4GAB9_9FLAO</name>
<accession>A0A2A4GAB9</accession>
<dbReference type="InterPro" id="IPR021255">
    <property type="entry name" value="DUF2807"/>
</dbReference>
<dbReference type="EMBL" id="NBWU01000002">
    <property type="protein sequence ID" value="PCE64695.1"/>
    <property type="molecule type" value="Genomic_DNA"/>
</dbReference>
<dbReference type="OrthoDB" id="942536at2"/>
<evidence type="ECO:0000256" key="1">
    <source>
        <dbReference type="SAM" id="MobiDB-lite"/>
    </source>
</evidence>
<dbReference type="AlphaFoldDB" id="A0A2A4GAB9"/>
<feature type="region of interest" description="Disordered" evidence="1">
    <location>
        <begin position="220"/>
        <end position="240"/>
    </location>
</feature>
<proteinExistence type="predicted"/>
<feature type="domain" description="Putative auto-transporter adhesin head GIN" evidence="3">
    <location>
        <begin position="46"/>
        <end position="225"/>
    </location>
</feature>
<evidence type="ECO:0000259" key="3">
    <source>
        <dbReference type="Pfam" id="PF10988"/>
    </source>
</evidence>
<gene>
    <name evidence="4" type="ORF">B7P33_05855</name>
</gene>
<feature type="compositionally biased region" description="Polar residues" evidence="1">
    <location>
        <begin position="225"/>
        <end position="240"/>
    </location>
</feature>
<keyword evidence="5" id="KW-1185">Reference proteome</keyword>
<protein>
    <submittedName>
        <fullName evidence="4">DUF2807 domain-containing protein</fullName>
    </submittedName>
</protein>
<dbReference type="RefSeq" id="WP_097439976.1">
    <property type="nucleotide sequence ID" value="NZ_KZ300476.1"/>
</dbReference>
<keyword evidence="2" id="KW-0732">Signal</keyword>
<evidence type="ECO:0000313" key="4">
    <source>
        <dbReference type="EMBL" id="PCE64695.1"/>
    </source>
</evidence>
<evidence type="ECO:0000256" key="2">
    <source>
        <dbReference type="SAM" id="SignalP"/>
    </source>
</evidence>
<feature type="signal peptide" evidence="2">
    <location>
        <begin position="1"/>
        <end position="21"/>
    </location>
</feature>
<dbReference type="Gene3D" id="2.160.20.120">
    <property type="match status" value="1"/>
</dbReference>
<reference evidence="4 5" key="1">
    <citation type="submission" date="2017-04" db="EMBL/GenBank/DDBJ databases">
        <title>A new member of the family Flavobacteriaceae isolated from ascidians.</title>
        <authorList>
            <person name="Chen L."/>
        </authorList>
    </citation>
    <scope>NUCLEOTIDE SEQUENCE [LARGE SCALE GENOMIC DNA]</scope>
    <source>
        <strain evidence="4 5">HQA918</strain>
    </source>
</reference>
<feature type="chain" id="PRO_5012020034" evidence="2">
    <location>
        <begin position="22"/>
        <end position="240"/>
    </location>
</feature>
<dbReference type="Proteomes" id="UP000219559">
    <property type="component" value="Unassembled WGS sequence"/>
</dbReference>